<keyword evidence="13" id="KW-1185">Reference proteome</keyword>
<sequence>MPQHYESRISGVAAYRPARLISNTEISARTTVAPEWIVERTGIQTRAHAGPEEDLVTMAVEAGQKAIAMASAEPGDIGLVVLATATRRQRIPGIAPQVASRLGLSTAGAFDLNAVCAGFTYAVAMGSNAVRSGETQHALVIGAERVSDWITPDDPDTFVIFGDGAGAVVVSRSAEWGVGPSIWGNDGDRHAVLAMTEDESGSEYVGMNGPLVYKWSTSAMPDAAQRACVAAGVTLADIQWFVPHQANCRIIDTLAHRLGLREDQVVRDVVEAGNTSAASVPLALSRLYESGRTSPGDLVLLLGFGAGLTYAGQVVRMP</sequence>
<dbReference type="NCBIfam" id="TIGR00747">
    <property type="entry name" value="fabH"/>
    <property type="match status" value="1"/>
</dbReference>
<evidence type="ECO:0000256" key="1">
    <source>
        <dbReference type="ARBA" id="ARBA00005189"/>
    </source>
</evidence>
<dbReference type="SUPFAM" id="SSF53901">
    <property type="entry name" value="Thiolase-like"/>
    <property type="match status" value="1"/>
</dbReference>
<keyword evidence="5" id="KW-0808">Transferase</keyword>
<reference evidence="12" key="1">
    <citation type="submission" date="2021-11" db="EMBL/GenBank/DDBJ databases">
        <title>Streptomyces corallinus and Kineosporia corallina sp. nov., two new coral-derived marine actinobacteria.</title>
        <authorList>
            <person name="Buangrab K."/>
            <person name="Sutthacheep M."/>
            <person name="Yeemin T."/>
            <person name="Harunari E."/>
            <person name="Igarashi Y."/>
            <person name="Sripreechasak P."/>
            <person name="Kanchanasin P."/>
            <person name="Tanasupawat S."/>
            <person name="Phongsopitanun W."/>
        </authorList>
    </citation>
    <scope>NUCLEOTIDE SEQUENCE</scope>
    <source>
        <strain evidence="12">JCM 31032</strain>
    </source>
</reference>
<keyword evidence="4" id="KW-0444">Lipid biosynthesis</keyword>
<keyword evidence="3" id="KW-0963">Cytoplasm</keyword>
<gene>
    <name evidence="12" type="ORF">LR394_13970</name>
</gene>
<dbReference type="RefSeq" id="WP_231441788.1">
    <property type="nucleotide sequence ID" value="NZ_JAJOMB010000006.1"/>
</dbReference>
<evidence type="ECO:0000256" key="2">
    <source>
        <dbReference type="ARBA" id="ARBA00008642"/>
    </source>
</evidence>
<dbReference type="InterPro" id="IPR016039">
    <property type="entry name" value="Thiolase-like"/>
</dbReference>
<keyword evidence="6" id="KW-0276">Fatty acid metabolism</keyword>
<comment type="similarity">
    <text evidence="2">Belongs to the thiolase-like superfamily. FabH family.</text>
</comment>
<evidence type="ECO:0000313" key="12">
    <source>
        <dbReference type="EMBL" id="MCD5312014.1"/>
    </source>
</evidence>
<comment type="caution">
    <text evidence="12">The sequence shown here is derived from an EMBL/GenBank/DDBJ whole genome shotgun (WGS) entry which is preliminary data.</text>
</comment>
<dbReference type="GO" id="GO:0004315">
    <property type="term" value="F:3-oxoacyl-[acyl-carrier-protein] synthase activity"/>
    <property type="evidence" value="ECO:0007669"/>
    <property type="project" value="InterPro"/>
</dbReference>
<keyword evidence="8" id="KW-0275">Fatty acid biosynthesis</keyword>
<name>A0A9X1NDU5_9ACTN</name>
<dbReference type="Pfam" id="PF08545">
    <property type="entry name" value="ACP_syn_III"/>
    <property type="match status" value="1"/>
</dbReference>
<dbReference type="CDD" id="cd00830">
    <property type="entry name" value="KAS_III"/>
    <property type="match status" value="1"/>
</dbReference>
<keyword evidence="7" id="KW-0443">Lipid metabolism</keyword>
<dbReference type="Gene3D" id="3.40.47.10">
    <property type="match status" value="1"/>
</dbReference>
<comment type="pathway">
    <text evidence="1">Lipid metabolism.</text>
</comment>
<dbReference type="InterPro" id="IPR013747">
    <property type="entry name" value="ACP_syn_III_C"/>
</dbReference>
<dbReference type="Pfam" id="PF08541">
    <property type="entry name" value="ACP_syn_III_C"/>
    <property type="match status" value="1"/>
</dbReference>
<evidence type="ECO:0000256" key="6">
    <source>
        <dbReference type="ARBA" id="ARBA00022832"/>
    </source>
</evidence>
<keyword evidence="9" id="KW-0012">Acyltransferase</keyword>
<dbReference type="GO" id="GO:0044550">
    <property type="term" value="P:secondary metabolite biosynthetic process"/>
    <property type="evidence" value="ECO:0007669"/>
    <property type="project" value="TreeGrafter"/>
</dbReference>
<feature type="domain" description="Beta-ketoacyl-[acyl-carrier-protein] synthase III N-terminal" evidence="11">
    <location>
        <begin position="110"/>
        <end position="187"/>
    </location>
</feature>
<dbReference type="GO" id="GO:0006633">
    <property type="term" value="P:fatty acid biosynthetic process"/>
    <property type="evidence" value="ECO:0007669"/>
    <property type="project" value="UniProtKB-KW"/>
</dbReference>
<dbReference type="Proteomes" id="UP001138997">
    <property type="component" value="Unassembled WGS sequence"/>
</dbReference>
<evidence type="ECO:0000256" key="9">
    <source>
        <dbReference type="ARBA" id="ARBA00023315"/>
    </source>
</evidence>
<feature type="domain" description="Beta-ketoacyl-[acyl-carrier-protein] synthase III C-terminal" evidence="10">
    <location>
        <begin position="230"/>
        <end position="317"/>
    </location>
</feature>
<dbReference type="PANTHER" id="PTHR34069:SF2">
    <property type="entry name" value="BETA-KETOACYL-[ACYL-CARRIER-PROTEIN] SYNTHASE III"/>
    <property type="match status" value="1"/>
</dbReference>
<dbReference type="AlphaFoldDB" id="A0A9X1NDU5"/>
<dbReference type="InterPro" id="IPR013751">
    <property type="entry name" value="ACP_syn_III_N"/>
</dbReference>
<evidence type="ECO:0000256" key="5">
    <source>
        <dbReference type="ARBA" id="ARBA00022679"/>
    </source>
</evidence>
<dbReference type="InterPro" id="IPR004655">
    <property type="entry name" value="FabH"/>
</dbReference>
<evidence type="ECO:0000259" key="11">
    <source>
        <dbReference type="Pfam" id="PF08545"/>
    </source>
</evidence>
<evidence type="ECO:0000256" key="8">
    <source>
        <dbReference type="ARBA" id="ARBA00023160"/>
    </source>
</evidence>
<dbReference type="NCBIfam" id="NF006829">
    <property type="entry name" value="PRK09352.1"/>
    <property type="match status" value="1"/>
</dbReference>
<evidence type="ECO:0000313" key="13">
    <source>
        <dbReference type="Proteomes" id="UP001138997"/>
    </source>
</evidence>
<evidence type="ECO:0000256" key="3">
    <source>
        <dbReference type="ARBA" id="ARBA00022490"/>
    </source>
</evidence>
<organism evidence="12 13">
    <name type="scientific">Kineosporia babensis</name>
    <dbReference type="NCBI Taxonomy" id="499548"/>
    <lineage>
        <taxon>Bacteria</taxon>
        <taxon>Bacillati</taxon>
        <taxon>Actinomycetota</taxon>
        <taxon>Actinomycetes</taxon>
        <taxon>Kineosporiales</taxon>
        <taxon>Kineosporiaceae</taxon>
        <taxon>Kineosporia</taxon>
    </lineage>
</organism>
<evidence type="ECO:0000259" key="10">
    <source>
        <dbReference type="Pfam" id="PF08541"/>
    </source>
</evidence>
<protein>
    <submittedName>
        <fullName evidence="12">Ketoacyl-ACP synthase III</fullName>
    </submittedName>
</protein>
<accession>A0A9X1NDU5</accession>
<proteinExistence type="inferred from homology"/>
<evidence type="ECO:0000256" key="7">
    <source>
        <dbReference type="ARBA" id="ARBA00023098"/>
    </source>
</evidence>
<evidence type="ECO:0000256" key="4">
    <source>
        <dbReference type="ARBA" id="ARBA00022516"/>
    </source>
</evidence>
<dbReference type="EMBL" id="JAJOMB010000006">
    <property type="protein sequence ID" value="MCD5312014.1"/>
    <property type="molecule type" value="Genomic_DNA"/>
</dbReference>
<dbReference type="PANTHER" id="PTHR34069">
    <property type="entry name" value="3-OXOACYL-[ACYL-CARRIER-PROTEIN] SYNTHASE 3"/>
    <property type="match status" value="1"/>
</dbReference>